<name>A0AAV5S2W2_MAUHU</name>
<evidence type="ECO:0000256" key="3">
    <source>
        <dbReference type="PROSITE-ProRule" id="PRU00339"/>
    </source>
</evidence>
<evidence type="ECO:0000313" key="7">
    <source>
        <dbReference type="Proteomes" id="UP001377567"/>
    </source>
</evidence>
<dbReference type="GO" id="GO:0006355">
    <property type="term" value="P:regulation of DNA-templated transcription"/>
    <property type="evidence" value="ECO:0007669"/>
    <property type="project" value="InterPro"/>
</dbReference>
<reference evidence="6 7" key="1">
    <citation type="journal article" date="2023" name="Elife">
        <title>Identification of key yeast species and microbe-microbe interactions impacting larval growth of Drosophila in the wild.</title>
        <authorList>
            <person name="Mure A."/>
            <person name="Sugiura Y."/>
            <person name="Maeda R."/>
            <person name="Honda K."/>
            <person name="Sakurai N."/>
            <person name="Takahashi Y."/>
            <person name="Watada M."/>
            <person name="Katoh T."/>
            <person name="Gotoh A."/>
            <person name="Gotoh Y."/>
            <person name="Taniguchi I."/>
            <person name="Nakamura K."/>
            <person name="Hayashi T."/>
            <person name="Katayama T."/>
            <person name="Uemura T."/>
            <person name="Hattori Y."/>
        </authorList>
    </citation>
    <scope>NUCLEOTIDE SEQUENCE [LARGE SCALE GENOMIC DNA]</scope>
    <source>
        <strain evidence="6 7">KH-74</strain>
    </source>
</reference>
<dbReference type="SUPFAM" id="SSF48452">
    <property type="entry name" value="TPR-like"/>
    <property type="match status" value="2"/>
</dbReference>
<feature type="repeat" description="TPR" evidence="3">
    <location>
        <begin position="346"/>
        <end position="379"/>
    </location>
</feature>
<dbReference type="Pfam" id="PF13174">
    <property type="entry name" value="TPR_6"/>
    <property type="match status" value="1"/>
</dbReference>
<organism evidence="6 7">
    <name type="scientific">Maudiozyma humilis</name>
    <name type="common">Sour dough yeast</name>
    <name type="synonym">Kazachstania humilis</name>
    <dbReference type="NCBI Taxonomy" id="51915"/>
    <lineage>
        <taxon>Eukaryota</taxon>
        <taxon>Fungi</taxon>
        <taxon>Dikarya</taxon>
        <taxon>Ascomycota</taxon>
        <taxon>Saccharomycotina</taxon>
        <taxon>Saccharomycetes</taxon>
        <taxon>Saccharomycetales</taxon>
        <taxon>Saccharomycetaceae</taxon>
        <taxon>Maudiozyma</taxon>
    </lineage>
</organism>
<evidence type="ECO:0000256" key="5">
    <source>
        <dbReference type="SAM" id="MobiDB-lite"/>
    </source>
</evidence>
<dbReference type="SMART" id="SM00028">
    <property type="entry name" value="TPR"/>
    <property type="match status" value="9"/>
</dbReference>
<comment type="caution">
    <text evidence="6">The sequence shown here is derived from an EMBL/GenBank/DDBJ whole genome shotgun (WGS) entry which is preliminary data.</text>
</comment>
<feature type="region of interest" description="Disordered" evidence="5">
    <location>
        <begin position="958"/>
        <end position="1039"/>
    </location>
</feature>
<evidence type="ECO:0000256" key="1">
    <source>
        <dbReference type="ARBA" id="ARBA00022737"/>
    </source>
</evidence>
<feature type="coiled-coil region" evidence="4">
    <location>
        <begin position="838"/>
        <end position="865"/>
    </location>
</feature>
<dbReference type="InterPro" id="IPR011990">
    <property type="entry name" value="TPR-like_helical_dom_sf"/>
</dbReference>
<keyword evidence="7" id="KW-1185">Reference proteome</keyword>
<protein>
    <submittedName>
        <fullName evidence="6">Ctr9 protein</fullName>
    </submittedName>
</protein>
<dbReference type="EMBL" id="BTGD01000011">
    <property type="protein sequence ID" value="GMM57356.1"/>
    <property type="molecule type" value="Genomic_DNA"/>
</dbReference>
<accession>A0AAV5S2W2</accession>
<evidence type="ECO:0000256" key="2">
    <source>
        <dbReference type="ARBA" id="ARBA00022803"/>
    </source>
</evidence>
<feature type="compositionally biased region" description="Basic and acidic residues" evidence="5">
    <location>
        <begin position="992"/>
        <end position="1004"/>
    </location>
</feature>
<dbReference type="SUPFAM" id="SSF81901">
    <property type="entry name" value="HCP-like"/>
    <property type="match status" value="1"/>
</dbReference>
<sequence>MSSQSASGTSADTAANGYPSMDWPTALDIPLKASEELVSIDLATDLPDDPNDLRTLLVEESSDKEHWLTIAIAYCNQGMLDSGIRLVSIALEIFQGQDQASLHTFLTWAHLKAAKMNASDPEAREQSLQRAETSLKDAITYNPTWIGNILATLDLYYQRGHYDKALETADLFIKGIEAEERRSGKLLRPNCMFLFLRAKLLYHKKNYKASLKTFQELLVINPAIKPDPRIGIGMCFWQLRDCKMAIKAWQRAAQLNPADKNAQILVLLTQFYGALTDSANDAQFKESFTSALKSLDAQLSDDRENPVLLTLLQSYYYLKGDYQRILDLYTSKLESRKALIAPTVLSDATFWCGRAYYALGEYRKAFSMFQESLRNNEDNLLAKFGIGQSQIKTNLIEESILTFENMFKTHESIQELNYILGVLYAGKCLGDNQLSNKDAVSISTKAIQFLERYVNIITAKKNQLVTPRAYLLLSRLYEIGNNYKQSLDFLAKVVDEIKFINEDAIPLEIYNNMGCFYFLSGETDTATKYFEMAKEANSDDSTAVTLDFNVARSQEAIKTEESSEIYSSLLSTHPKYLSARIRELYCKYVASATHNIEEEDAVMKQLLSEHESNLEVRSFYSWFLKNVKGDDALATETDKETLVKYNSHDVYALVSLANLYATIARDSHRDVQKSNQSYLKAIQLYQKVLQIDPLNVFAAQGLAVVFAEQRRMGPALEILRKVRDSIKNEDVLINLANCLLEMKEYAKAIETYDLLVRTFSTLKHKALVLNLLGRAWYFRGMREKEVDFLKKGYACVQESIVAAADEAKTSEKFIAILKYNMVLFVFQICETLRRAAPRDRTKEDLEQAQKDLATAIETLRELSSNSAFTVVSAEELDQRVQLGETTMHTSLERAVEEQTKYEAAEATKLDDARRVLDEQAKEQERVKSEAAERERERAAKQAAEYQRLQDEARKYLEERDALAGEDNELAEDETDKPRKRKRARRASASDSESDRDVVSDHSGDESSASDSDEAVSKRARRGKKVVQSNESDDEGDDLF</sequence>
<dbReference type="GO" id="GO:0006368">
    <property type="term" value="P:transcription elongation by RNA polymerase II"/>
    <property type="evidence" value="ECO:0007669"/>
    <property type="project" value="TreeGrafter"/>
</dbReference>
<feature type="compositionally biased region" description="Basic and acidic residues" evidence="5">
    <location>
        <begin position="919"/>
        <end position="939"/>
    </location>
</feature>
<keyword evidence="4" id="KW-0175">Coiled coil</keyword>
<dbReference type="PANTHER" id="PTHR14027">
    <property type="entry name" value="RNA POLYMERASE-ASSOCIATED PROTEIN CTR9"/>
    <property type="match status" value="1"/>
</dbReference>
<dbReference type="AlphaFoldDB" id="A0AAV5S2W2"/>
<feature type="repeat" description="TPR" evidence="3">
    <location>
        <begin position="507"/>
        <end position="540"/>
    </location>
</feature>
<dbReference type="InterPro" id="IPR031101">
    <property type="entry name" value="Ctr9"/>
</dbReference>
<dbReference type="Proteomes" id="UP001377567">
    <property type="component" value="Unassembled WGS sequence"/>
</dbReference>
<proteinExistence type="predicted"/>
<keyword evidence="2 3" id="KW-0802">TPR repeat</keyword>
<feature type="compositionally biased region" description="Acidic residues" evidence="5">
    <location>
        <begin position="1030"/>
        <end position="1039"/>
    </location>
</feature>
<gene>
    <name evidence="6" type="ORF">DAKH74_039720</name>
</gene>
<dbReference type="PROSITE" id="PS50005">
    <property type="entry name" value="TPR"/>
    <property type="match status" value="3"/>
</dbReference>
<dbReference type="Gene3D" id="1.25.40.10">
    <property type="entry name" value="Tetratricopeptide repeat domain"/>
    <property type="match status" value="4"/>
</dbReference>
<keyword evidence="1" id="KW-0677">Repeat</keyword>
<dbReference type="GO" id="GO:0016593">
    <property type="term" value="C:Cdc73/Paf1 complex"/>
    <property type="evidence" value="ECO:0007669"/>
    <property type="project" value="TreeGrafter"/>
</dbReference>
<dbReference type="PANTHER" id="PTHR14027:SF2">
    <property type="entry name" value="RNA POLYMERASE-ASSOCIATED PROTEIN CTR9 HOMOLOG"/>
    <property type="match status" value="1"/>
</dbReference>
<feature type="region of interest" description="Disordered" evidence="5">
    <location>
        <begin position="919"/>
        <end position="945"/>
    </location>
</feature>
<evidence type="ECO:0000313" key="6">
    <source>
        <dbReference type="EMBL" id="GMM57356.1"/>
    </source>
</evidence>
<feature type="repeat" description="TPR" evidence="3">
    <location>
        <begin position="226"/>
        <end position="259"/>
    </location>
</feature>
<dbReference type="Pfam" id="PF13181">
    <property type="entry name" value="TPR_8"/>
    <property type="match status" value="1"/>
</dbReference>
<feature type="compositionally biased region" description="Acidic residues" evidence="5">
    <location>
        <begin position="963"/>
        <end position="974"/>
    </location>
</feature>
<evidence type="ECO:0000256" key="4">
    <source>
        <dbReference type="SAM" id="Coils"/>
    </source>
</evidence>
<dbReference type="InterPro" id="IPR019734">
    <property type="entry name" value="TPR_rpt"/>
</dbReference>
<dbReference type="GO" id="GO:0000993">
    <property type="term" value="F:RNA polymerase II complex binding"/>
    <property type="evidence" value="ECO:0007669"/>
    <property type="project" value="TreeGrafter"/>
</dbReference>